<dbReference type="SUPFAM" id="SSF53146">
    <property type="entry name" value="Nitrogenase accessory factor-like"/>
    <property type="match status" value="1"/>
</dbReference>
<organism evidence="2">
    <name type="scientific">Proteinivorax tanatarense</name>
    <dbReference type="NCBI Taxonomy" id="1260629"/>
    <lineage>
        <taxon>Bacteria</taxon>
        <taxon>Bacillati</taxon>
        <taxon>Bacillota</taxon>
        <taxon>Clostridia</taxon>
        <taxon>Eubacteriales</taxon>
        <taxon>Proteinivoracaceae</taxon>
        <taxon>Proteinivorax</taxon>
    </lineage>
</organism>
<reference evidence="2" key="1">
    <citation type="journal article" date="2013" name="Extremophiles">
        <title>Proteinivorax tanatarense gen. nov., sp. nov., an anaerobic, haloalkaliphilic, proteolytic bacterium isolated from a decaying algal bloom, and proposal of Proteinivoraceae fam. nov.</title>
        <authorList>
            <person name="Kevbrin V."/>
            <person name="Boltyanskaya Y."/>
            <person name="Zhilina T."/>
            <person name="Kolganova T."/>
            <person name="Lavrentjeva E."/>
            <person name="Kuznetsov B."/>
        </authorList>
    </citation>
    <scope>NUCLEOTIDE SEQUENCE</scope>
    <source>
        <strain evidence="2">Z-910T</strain>
    </source>
</reference>
<name>A0AAU7VM96_9FIRM</name>
<reference evidence="2" key="2">
    <citation type="submission" date="2024-06" db="EMBL/GenBank/DDBJ databases">
        <authorList>
            <person name="Petrova K.O."/>
            <person name="Toshchakov S.V."/>
            <person name="Boltjanskaja Y.V."/>
            <person name="Kevbrin V."/>
        </authorList>
    </citation>
    <scope>NUCLEOTIDE SEQUENCE</scope>
    <source>
        <strain evidence="2">Z-910T</strain>
    </source>
</reference>
<dbReference type="InterPro" id="IPR036105">
    <property type="entry name" value="DiNase_FeMo-co_biosyn_sf"/>
</dbReference>
<evidence type="ECO:0000259" key="1">
    <source>
        <dbReference type="Pfam" id="PF02579"/>
    </source>
</evidence>
<dbReference type="Gene3D" id="3.30.420.130">
    <property type="entry name" value="Dinitrogenase iron-molybdenum cofactor biosynthesis domain"/>
    <property type="match status" value="1"/>
</dbReference>
<dbReference type="PANTHER" id="PTHR42983">
    <property type="entry name" value="DINITROGENASE IRON-MOLYBDENUM COFACTOR PROTEIN-RELATED"/>
    <property type="match status" value="1"/>
</dbReference>
<dbReference type="InterPro" id="IPR003731">
    <property type="entry name" value="Di-Nase_FeMo-co_biosynth"/>
</dbReference>
<protein>
    <submittedName>
        <fullName evidence="2">NifB/NifX family molybdenum-iron cluster-binding protein</fullName>
    </submittedName>
</protein>
<dbReference type="AlphaFoldDB" id="A0AAU7VM96"/>
<dbReference type="EMBL" id="CP158367">
    <property type="protein sequence ID" value="XBX75165.1"/>
    <property type="molecule type" value="Genomic_DNA"/>
</dbReference>
<dbReference type="Pfam" id="PF02579">
    <property type="entry name" value="Nitro_FeMo-Co"/>
    <property type="match status" value="1"/>
</dbReference>
<feature type="domain" description="Dinitrogenase iron-molybdenum cofactor biosynthesis" evidence="1">
    <location>
        <begin position="9"/>
        <end position="96"/>
    </location>
</feature>
<dbReference type="PANTHER" id="PTHR42983:SF1">
    <property type="entry name" value="IRON-MOLYBDENUM PROTEIN"/>
    <property type="match status" value="1"/>
</dbReference>
<sequence length="125" mass="14064">MKIAVASEEGYVSENFNQCQEFTIFKIQGERVVKKIPFKSYDNETQELPEYLIGHGIEVVIVGCVGNTPVKLFHENGIKIVLNVKSDINQAVEGFLKGQLKPVKTNYIDENSCCNKQQCKKGSCY</sequence>
<dbReference type="RefSeq" id="WP_350343910.1">
    <property type="nucleotide sequence ID" value="NZ_CP158367.1"/>
</dbReference>
<proteinExistence type="predicted"/>
<evidence type="ECO:0000313" key="2">
    <source>
        <dbReference type="EMBL" id="XBX75165.1"/>
    </source>
</evidence>
<gene>
    <name evidence="2" type="ORF">PRVXT_000272</name>
</gene>
<accession>A0AAU7VM96</accession>